<feature type="non-terminal residue" evidence="2">
    <location>
        <position position="69"/>
    </location>
</feature>
<protein>
    <recommendedName>
        <fullName evidence="1">Fe/B12 periplasmic-binding domain-containing protein</fullName>
    </recommendedName>
</protein>
<dbReference type="AlphaFoldDB" id="A0A2G9YBW7"/>
<dbReference type="SUPFAM" id="SSF53807">
    <property type="entry name" value="Helical backbone' metal receptor"/>
    <property type="match status" value="1"/>
</dbReference>
<feature type="domain" description="Fe/B12 periplasmic-binding" evidence="1">
    <location>
        <begin position="21"/>
        <end position="69"/>
    </location>
</feature>
<accession>A0A2G9YBW7</accession>
<dbReference type="Proteomes" id="UP000230392">
    <property type="component" value="Unassembled WGS sequence"/>
</dbReference>
<comment type="caution">
    <text evidence="2">The sequence shown here is derived from an EMBL/GenBank/DDBJ whole genome shotgun (WGS) entry which is preliminary data.</text>
</comment>
<dbReference type="Gene3D" id="3.40.50.1980">
    <property type="entry name" value="Nitrogenase molybdenum iron protein domain"/>
    <property type="match status" value="1"/>
</dbReference>
<dbReference type="InterPro" id="IPR002491">
    <property type="entry name" value="ABC_transptr_periplasmic_BD"/>
</dbReference>
<organism evidence="2 3">
    <name type="scientific">bacterium (Candidatus Ratteibacteria) CG23_combo_of_CG06-09_8_20_14_all_48_7</name>
    <dbReference type="NCBI Taxonomy" id="2014292"/>
    <lineage>
        <taxon>Bacteria</taxon>
        <taxon>Candidatus Ratteibacteria</taxon>
    </lineage>
</organism>
<reference evidence="2 3" key="1">
    <citation type="submission" date="2017-09" db="EMBL/GenBank/DDBJ databases">
        <title>Depth-based differentiation of microbial function through sediment-hosted aquifers and enrichment of novel symbionts in the deep terrestrial subsurface.</title>
        <authorList>
            <person name="Probst A.J."/>
            <person name="Ladd B."/>
            <person name="Jarett J.K."/>
            <person name="Geller-Mcgrath D.E."/>
            <person name="Sieber C.M."/>
            <person name="Emerson J.B."/>
            <person name="Anantharaman K."/>
            <person name="Thomas B.C."/>
            <person name="Malmstrom R."/>
            <person name="Stieglmeier M."/>
            <person name="Klingl A."/>
            <person name="Woyke T."/>
            <person name="Ryan C.M."/>
            <person name="Banfield J.F."/>
        </authorList>
    </citation>
    <scope>NUCLEOTIDE SEQUENCE [LARGE SCALE GENOMIC DNA]</scope>
    <source>
        <strain evidence="2">CG23_combo_of_CG06-09_8_20_14_all_48_7</strain>
    </source>
</reference>
<name>A0A2G9YBW7_9BACT</name>
<gene>
    <name evidence="2" type="ORF">COX46_04485</name>
</gene>
<evidence type="ECO:0000313" key="3">
    <source>
        <dbReference type="Proteomes" id="UP000230392"/>
    </source>
</evidence>
<dbReference type="EMBL" id="PCRF01000221">
    <property type="protein sequence ID" value="PIP16031.1"/>
    <property type="molecule type" value="Genomic_DNA"/>
</dbReference>
<evidence type="ECO:0000313" key="2">
    <source>
        <dbReference type="EMBL" id="PIP16031.1"/>
    </source>
</evidence>
<sequence>MRKNKIALSGFIMIFAAIPLRIISLGPTVTEEIYLLGAEDCLVGCTTYCQRPEGAKKKEKVGNVVEVSV</sequence>
<proteinExistence type="predicted"/>
<dbReference type="PROSITE" id="PS50983">
    <property type="entry name" value="FE_B12_PBP"/>
    <property type="match status" value="1"/>
</dbReference>
<evidence type="ECO:0000259" key="1">
    <source>
        <dbReference type="PROSITE" id="PS50983"/>
    </source>
</evidence>